<evidence type="ECO:0000259" key="2">
    <source>
        <dbReference type="Pfam" id="PF12937"/>
    </source>
</evidence>
<proteinExistence type="predicted"/>
<dbReference type="EMBL" id="QEAN01000107">
    <property type="protein sequence ID" value="TPX47994.1"/>
    <property type="molecule type" value="Genomic_DNA"/>
</dbReference>
<evidence type="ECO:0000313" key="3">
    <source>
        <dbReference type="EMBL" id="TPX47994.1"/>
    </source>
</evidence>
<reference evidence="3 4" key="1">
    <citation type="journal article" date="2019" name="Sci. Rep.">
        <title>Comparative genomics of chytrid fungi reveal insights into the obligate biotrophic and pathogenic lifestyle of Synchytrium endobioticum.</title>
        <authorList>
            <person name="van de Vossenberg B.T.L.H."/>
            <person name="Warris S."/>
            <person name="Nguyen H.D.T."/>
            <person name="van Gent-Pelzer M.P.E."/>
            <person name="Joly D.L."/>
            <person name="van de Geest H.C."/>
            <person name="Bonants P.J.M."/>
            <person name="Smith D.S."/>
            <person name="Levesque C.A."/>
            <person name="van der Lee T.A.J."/>
        </authorList>
    </citation>
    <scope>NUCLEOTIDE SEQUENCE [LARGE SCALE GENOMIC DNA]</scope>
    <source>
        <strain evidence="3 4">MB42</strain>
    </source>
</reference>
<protein>
    <recommendedName>
        <fullName evidence="2">F-box domain-containing protein</fullName>
    </recommendedName>
</protein>
<name>A0A507D923_9FUNG</name>
<dbReference type="SUPFAM" id="SSF81383">
    <property type="entry name" value="F-box domain"/>
    <property type="match status" value="1"/>
</dbReference>
<dbReference type="InterPro" id="IPR036047">
    <property type="entry name" value="F-box-like_dom_sf"/>
</dbReference>
<dbReference type="CDD" id="cd09917">
    <property type="entry name" value="F-box_SF"/>
    <property type="match status" value="1"/>
</dbReference>
<comment type="caution">
    <text evidence="3">The sequence shown here is derived from an EMBL/GenBank/DDBJ whole genome shotgun (WGS) entry which is preliminary data.</text>
</comment>
<sequence length="598" mass="67767">MAFVSPVEQSEAAAAPQGPELGVIAPVNPLCVEDILIRIFEFLPTRTVLRLSATCRLWNSVCREDNSLLWRSVWNTHTNYSTIAQQQPTHYLNRTYKALCSYKVFTESKKWNGLNLPDADHTLAPNVDNYKDGFIWYVHEDSFCWSDCWIQGTTSQFMFSKYNMLNAADGPIELSVPQGPIVRIMISDTFITAVSVSAFHVYHKDRRHRNWRMDCPFVDEETGQPEAILNFWVYKDVVVVARLSASNTPLNSITVYDLRSLCKYFPNPHENPTVHPAVHRDTKTGELIKMELLATGNDGETVIYDLNRMLEVVRSRRLRSSLSNLAWGSIHESGMVLFISKAHQKMEFLWDMPGPDQKTKGRGRLSSEGIRNDLSETSSSSASSTSALTQSQSDCTPDGDRGNHFRVRQVVKSASLEDPVIDVHCTDTSVVLHQYGMGNSVYNKPHARVRVFDVFTGEFFMSTHFRTHVYALALRLADGGVVYMDAVSWQFMFRSYQLHNSKSTIKLGDLFVTVGNKLDVARPGGTGRDISRSRTPPHMARERRIKMSSVSSTNSLGKATKFRSRYDEDELQYWDYDDYTDHEVDVDEAESGGDGEKL</sequence>
<dbReference type="AlphaFoldDB" id="A0A507D923"/>
<keyword evidence="4" id="KW-1185">Reference proteome</keyword>
<evidence type="ECO:0000256" key="1">
    <source>
        <dbReference type="SAM" id="MobiDB-lite"/>
    </source>
</evidence>
<dbReference type="Proteomes" id="UP000317494">
    <property type="component" value="Unassembled WGS sequence"/>
</dbReference>
<dbReference type="Pfam" id="PF12937">
    <property type="entry name" value="F-box-like"/>
    <property type="match status" value="1"/>
</dbReference>
<feature type="domain" description="F-box" evidence="2">
    <location>
        <begin position="34"/>
        <end position="73"/>
    </location>
</feature>
<organism evidence="3 4">
    <name type="scientific">Synchytrium endobioticum</name>
    <dbReference type="NCBI Taxonomy" id="286115"/>
    <lineage>
        <taxon>Eukaryota</taxon>
        <taxon>Fungi</taxon>
        <taxon>Fungi incertae sedis</taxon>
        <taxon>Chytridiomycota</taxon>
        <taxon>Chytridiomycota incertae sedis</taxon>
        <taxon>Chytridiomycetes</taxon>
        <taxon>Synchytriales</taxon>
        <taxon>Synchytriaceae</taxon>
        <taxon>Synchytrium</taxon>
    </lineage>
</organism>
<gene>
    <name evidence="3" type="ORF">SeMB42_g03155</name>
</gene>
<accession>A0A507D923</accession>
<feature type="region of interest" description="Disordered" evidence="1">
    <location>
        <begin position="351"/>
        <end position="402"/>
    </location>
</feature>
<dbReference type="Gene3D" id="1.20.1280.50">
    <property type="match status" value="1"/>
</dbReference>
<feature type="compositionally biased region" description="Low complexity" evidence="1">
    <location>
        <begin position="375"/>
        <end position="393"/>
    </location>
</feature>
<evidence type="ECO:0000313" key="4">
    <source>
        <dbReference type="Proteomes" id="UP000317494"/>
    </source>
</evidence>
<dbReference type="InterPro" id="IPR001810">
    <property type="entry name" value="F-box_dom"/>
</dbReference>
<dbReference type="VEuPathDB" id="FungiDB:SeMB42_g03155"/>
<feature type="region of interest" description="Disordered" evidence="1">
    <location>
        <begin position="523"/>
        <end position="553"/>
    </location>
</feature>